<gene>
    <name evidence="2" type="ORF">S101395_01601</name>
</gene>
<dbReference type="InterPro" id="IPR026278">
    <property type="entry name" value="KhtT"/>
</dbReference>
<dbReference type="Pfam" id="PF25991">
    <property type="entry name" value="KhtT_N"/>
    <property type="match status" value="1"/>
</dbReference>
<evidence type="ECO:0000259" key="1">
    <source>
        <dbReference type="PROSITE" id="PS51202"/>
    </source>
</evidence>
<dbReference type="EMBL" id="CP021920">
    <property type="protein sequence ID" value="ASB88110.1"/>
    <property type="molecule type" value="Genomic_DNA"/>
</dbReference>
<accession>A0ABN5AFP4</accession>
<feature type="domain" description="RCK C-terminal" evidence="1">
    <location>
        <begin position="76"/>
        <end position="162"/>
    </location>
</feature>
<dbReference type="InterPro" id="IPR058776">
    <property type="entry name" value="KhtT-like_N"/>
</dbReference>
<dbReference type="InterPro" id="IPR006037">
    <property type="entry name" value="RCK_C"/>
</dbReference>
<dbReference type="InterPro" id="IPR050144">
    <property type="entry name" value="AAE_transporter"/>
</dbReference>
<sequence>MRMRESELPGIGRKVEMFTRSAEKITIVLHDDGMRELYHFNEDDEEEYVSAVRFDDDEARQISAILGGVAYKPKAQEYVEAAIDELAIEWFTIETGASAARQSIGSIGIGENYGVTVIAVAKTGHDNNMMTPDSETVVNEGDTLVMSGERKELSRLIREKLTAKEGND</sequence>
<dbReference type="PIRSF" id="PIRSF005028">
    <property type="entry name" value="KhtT"/>
    <property type="match status" value="1"/>
</dbReference>
<organism evidence="2 3">
    <name type="scientific">Bacillus sonorensis</name>
    <dbReference type="NCBI Taxonomy" id="119858"/>
    <lineage>
        <taxon>Bacteria</taxon>
        <taxon>Bacillati</taxon>
        <taxon>Bacillota</taxon>
        <taxon>Bacilli</taxon>
        <taxon>Bacillales</taxon>
        <taxon>Bacillaceae</taxon>
        <taxon>Bacillus</taxon>
    </lineage>
</organism>
<dbReference type="SUPFAM" id="SSF116726">
    <property type="entry name" value="TrkA C-terminal domain-like"/>
    <property type="match status" value="1"/>
</dbReference>
<dbReference type="Gene3D" id="3.30.70.1450">
    <property type="entry name" value="Regulator of K+ conductance, C-terminal domain"/>
    <property type="match status" value="1"/>
</dbReference>
<name>A0ABN5AFP4_9BACI</name>
<dbReference type="PROSITE" id="PS51202">
    <property type="entry name" value="RCK_C"/>
    <property type="match status" value="1"/>
</dbReference>
<proteinExistence type="predicted"/>
<dbReference type="Pfam" id="PF02080">
    <property type="entry name" value="TrkA_C"/>
    <property type="match status" value="1"/>
</dbReference>
<keyword evidence="3" id="KW-1185">Reference proteome</keyword>
<dbReference type="PANTHER" id="PTHR30445:SF8">
    <property type="entry name" value="K(+)_H(+) ANTIPORTER SUBUNIT KHTT"/>
    <property type="match status" value="1"/>
</dbReference>
<dbReference type="PANTHER" id="PTHR30445">
    <property type="entry name" value="K(+)_H(+) ANTIPORTER SUBUNIT KHTT"/>
    <property type="match status" value="1"/>
</dbReference>
<evidence type="ECO:0000313" key="2">
    <source>
        <dbReference type="EMBL" id="ASB88110.1"/>
    </source>
</evidence>
<protein>
    <submittedName>
        <fullName evidence="2">K(+)/H(+) antiporter subunit KhtT</fullName>
    </submittedName>
</protein>
<reference evidence="2 3" key="1">
    <citation type="submission" date="2017-06" db="EMBL/GenBank/DDBJ databases">
        <title>Genome sequence of Bacillus sonorensis strain SRCM101395.</title>
        <authorList>
            <person name="Cho S.H."/>
        </authorList>
    </citation>
    <scope>NUCLEOTIDE SEQUENCE [LARGE SCALE GENOMIC DNA]</scope>
    <source>
        <strain evidence="2 3">SRCM101395</strain>
    </source>
</reference>
<evidence type="ECO:0000313" key="3">
    <source>
        <dbReference type="Proteomes" id="UP000196877"/>
    </source>
</evidence>
<dbReference type="RefSeq" id="WP_006637811.1">
    <property type="nucleotide sequence ID" value="NZ_BORD01000003.1"/>
</dbReference>
<dbReference type="GeneID" id="92854384"/>
<dbReference type="InterPro" id="IPR036721">
    <property type="entry name" value="RCK_C_sf"/>
</dbReference>
<dbReference type="Proteomes" id="UP000196877">
    <property type="component" value="Chromosome"/>
</dbReference>